<comment type="cofactor">
    <cofactor evidence="1">
        <name>Zn(2+)</name>
        <dbReference type="ChEBI" id="CHEBI:29105"/>
    </cofactor>
</comment>
<evidence type="ECO:0000259" key="3">
    <source>
        <dbReference type="PROSITE" id="PS51864"/>
    </source>
</evidence>
<sequence>EVWFDLCRGREEVVSHPHSQDVIASTFEQLEREICVKFFNTPLNYNATDKDKILYIANPDKRKDCPPKQYNYKKSIIDMTIGYKCLNDRDITRIVLDMLRASIVKTEESNIGTLLSATDRNFINLHYLEECGNLVQKPVESRRSNSGILDMSAANEKFYGEKLWPLGIVMYGIDPQIFRLPEFGMLTHAMSIIERSSCIIFQSISEKEPLQPKHLLWFGLQGEDMPNLGFTPGNQTISLMPMIHGTPGHTTHTLNALMRALGIPMMSNRYDRDYYVRINWKKVAMMSEHYLERESKDAWLQNSDGEGVPYDYDSVTHAPANFMCSDCSLGEQTVIPIQRTLSMGHRSDLSPGDRQMLAAIYNKECQRRFASNLNK</sequence>
<dbReference type="Pfam" id="PF01400">
    <property type="entry name" value="Astacin"/>
    <property type="match status" value="1"/>
</dbReference>
<feature type="domain" description="Peptidase M12A" evidence="3">
    <location>
        <begin position="146"/>
        <end position="366"/>
    </location>
</feature>
<accession>A0A835GRB4</accession>
<evidence type="ECO:0000256" key="1">
    <source>
        <dbReference type="ARBA" id="ARBA00001947"/>
    </source>
</evidence>
<dbReference type="PANTHER" id="PTHR10127">
    <property type="entry name" value="DISCOIDIN, CUB, EGF, LAMININ , AND ZINC METALLOPROTEASE DOMAIN CONTAINING"/>
    <property type="match status" value="1"/>
</dbReference>
<dbReference type="GO" id="GO:0004222">
    <property type="term" value="F:metalloendopeptidase activity"/>
    <property type="evidence" value="ECO:0007669"/>
    <property type="project" value="InterPro"/>
</dbReference>
<comment type="caution">
    <text evidence="4">The sequence shown here is derived from an EMBL/GenBank/DDBJ whole genome shotgun (WGS) entry which is preliminary data.</text>
</comment>
<evidence type="ECO:0000313" key="4">
    <source>
        <dbReference type="EMBL" id="KAF9421738.1"/>
    </source>
</evidence>
<dbReference type="PANTHER" id="PTHR10127:SF850">
    <property type="entry name" value="METALLOENDOPEPTIDASE"/>
    <property type="match status" value="1"/>
</dbReference>
<dbReference type="InterPro" id="IPR001506">
    <property type="entry name" value="Peptidase_M12A"/>
</dbReference>
<dbReference type="Gene3D" id="3.40.390.10">
    <property type="entry name" value="Collagenase (Catalytic Domain)"/>
    <property type="match status" value="1"/>
</dbReference>
<dbReference type="PROSITE" id="PS51864">
    <property type="entry name" value="ASTACIN"/>
    <property type="match status" value="1"/>
</dbReference>
<keyword evidence="5" id="KW-1185">Reference proteome</keyword>
<protein>
    <recommendedName>
        <fullName evidence="3">Peptidase M12A domain-containing protein</fullName>
    </recommendedName>
</protein>
<dbReference type="AlphaFoldDB" id="A0A835GRB4"/>
<dbReference type="Proteomes" id="UP000648187">
    <property type="component" value="Unassembled WGS sequence"/>
</dbReference>
<evidence type="ECO:0000256" key="2">
    <source>
        <dbReference type="PROSITE-ProRule" id="PRU01211"/>
    </source>
</evidence>
<dbReference type="EMBL" id="JACKWZ010000022">
    <property type="protein sequence ID" value="KAF9421738.1"/>
    <property type="molecule type" value="Genomic_DNA"/>
</dbReference>
<dbReference type="SUPFAM" id="SSF55486">
    <property type="entry name" value="Metalloproteases ('zincins'), catalytic domain"/>
    <property type="match status" value="1"/>
</dbReference>
<name>A0A835GRB4_SPOEX</name>
<evidence type="ECO:0000313" key="5">
    <source>
        <dbReference type="Proteomes" id="UP000648187"/>
    </source>
</evidence>
<organism evidence="4 5">
    <name type="scientific">Spodoptera exigua</name>
    <name type="common">Beet armyworm</name>
    <name type="synonym">Noctua fulgens</name>
    <dbReference type="NCBI Taxonomy" id="7107"/>
    <lineage>
        <taxon>Eukaryota</taxon>
        <taxon>Metazoa</taxon>
        <taxon>Ecdysozoa</taxon>
        <taxon>Arthropoda</taxon>
        <taxon>Hexapoda</taxon>
        <taxon>Insecta</taxon>
        <taxon>Pterygota</taxon>
        <taxon>Neoptera</taxon>
        <taxon>Endopterygota</taxon>
        <taxon>Lepidoptera</taxon>
        <taxon>Glossata</taxon>
        <taxon>Ditrysia</taxon>
        <taxon>Noctuoidea</taxon>
        <taxon>Noctuidae</taxon>
        <taxon>Amphipyrinae</taxon>
        <taxon>Spodoptera</taxon>
    </lineage>
</organism>
<gene>
    <name evidence="4" type="ORF">HW555_002419</name>
</gene>
<proteinExistence type="predicted"/>
<dbReference type="GO" id="GO:0006508">
    <property type="term" value="P:proteolysis"/>
    <property type="evidence" value="ECO:0007669"/>
    <property type="project" value="InterPro"/>
</dbReference>
<reference evidence="4" key="1">
    <citation type="submission" date="2020-08" db="EMBL/GenBank/DDBJ databases">
        <title>Spodoptera exigua strain:BAW_Kor-Di-RS1 Genome sequencing and assembly.</title>
        <authorList>
            <person name="Kim J."/>
            <person name="Nam H.Y."/>
            <person name="Kwon M."/>
            <person name="Choi J.H."/>
            <person name="Cho S.R."/>
            <person name="Kim G.-H."/>
        </authorList>
    </citation>
    <scope>NUCLEOTIDE SEQUENCE</scope>
    <source>
        <strain evidence="4">BAW_Kor-Di-RS1</strain>
        <tissue evidence="4">Whole-body</tissue>
    </source>
</reference>
<comment type="caution">
    <text evidence="2">Lacks conserved residue(s) required for the propagation of feature annotation.</text>
</comment>
<dbReference type="InterPro" id="IPR024079">
    <property type="entry name" value="MetalloPept_cat_dom_sf"/>
</dbReference>
<feature type="non-terminal residue" evidence="4">
    <location>
        <position position="375"/>
    </location>
</feature>